<evidence type="ECO:0000313" key="1">
    <source>
        <dbReference type="EMBL" id="MDR9893661.1"/>
    </source>
</evidence>
<dbReference type="AlphaFoldDB" id="A0AAP5M3D3"/>
<reference evidence="2" key="1">
    <citation type="journal article" date="2021" name="Science">
        <title>Hunting the eagle killer: A cyanobacterial neurotoxin causes vacuolar myelinopathy.</title>
        <authorList>
            <person name="Breinlinger S."/>
            <person name="Phillips T.J."/>
            <person name="Haram B.N."/>
            <person name="Mares J."/>
            <person name="Martinez Yerena J.A."/>
            <person name="Hrouzek P."/>
            <person name="Sobotka R."/>
            <person name="Henderson W.M."/>
            <person name="Schmieder P."/>
            <person name="Williams S.M."/>
            <person name="Lauderdale J.D."/>
            <person name="Wilde H.D."/>
            <person name="Gerrin W."/>
            <person name="Kust A."/>
            <person name="Washington J.W."/>
            <person name="Wagner C."/>
            <person name="Geier B."/>
            <person name="Liebeke M."/>
            <person name="Enke H."/>
            <person name="Niedermeyer T.H.J."/>
            <person name="Wilde S.B."/>
        </authorList>
    </citation>
    <scope>NUCLEOTIDE SEQUENCE [LARGE SCALE GENOMIC DNA]</scope>
    <source>
        <strain evidence="2">Thurmond2011</strain>
    </source>
</reference>
<dbReference type="EMBL" id="JAALHA020000001">
    <property type="protein sequence ID" value="MDR9893661.1"/>
    <property type="molecule type" value="Genomic_DNA"/>
</dbReference>
<evidence type="ECO:0000313" key="2">
    <source>
        <dbReference type="Proteomes" id="UP000667802"/>
    </source>
</evidence>
<accession>A0AAP5M3D3</accession>
<proteinExistence type="predicted"/>
<comment type="caution">
    <text evidence="1">The sequence shown here is derived from an EMBL/GenBank/DDBJ whole genome shotgun (WGS) entry which is preliminary data.</text>
</comment>
<organism evidence="1 2">
    <name type="scientific">Aetokthonos hydrillicola Thurmond2011</name>
    <dbReference type="NCBI Taxonomy" id="2712845"/>
    <lineage>
        <taxon>Bacteria</taxon>
        <taxon>Bacillati</taxon>
        <taxon>Cyanobacteriota</taxon>
        <taxon>Cyanophyceae</taxon>
        <taxon>Nostocales</taxon>
        <taxon>Hapalosiphonaceae</taxon>
        <taxon>Aetokthonos</taxon>
    </lineage>
</organism>
<keyword evidence="2" id="KW-1185">Reference proteome</keyword>
<gene>
    <name evidence="1" type="ORF">G7B40_003570</name>
</gene>
<sequence length="102" mass="11435">MLKLTRSTTIVHGISAKITEIIVGKIVAEKIAIITLAENIILGDITMADIIHNEILVFSLLFHLFSDRHYFVSKCSRKTFELDYQSCSLADLLQDLPTLSLT</sequence>
<name>A0AAP5M3D3_9CYAN</name>
<dbReference type="Proteomes" id="UP000667802">
    <property type="component" value="Unassembled WGS sequence"/>
</dbReference>
<protein>
    <submittedName>
        <fullName evidence="1">Uncharacterized protein</fullName>
    </submittedName>
</protein>